<dbReference type="CDD" id="cd01998">
    <property type="entry name" value="MnmA_TRMU-like"/>
    <property type="match status" value="1"/>
</dbReference>
<dbReference type="InterPro" id="IPR014729">
    <property type="entry name" value="Rossmann-like_a/b/a_fold"/>
</dbReference>
<organism evidence="12 13">
    <name type="scientific">Pararhodospirillum oryzae</name>
    <dbReference type="NCBI Taxonomy" id="478448"/>
    <lineage>
        <taxon>Bacteria</taxon>
        <taxon>Pseudomonadati</taxon>
        <taxon>Pseudomonadota</taxon>
        <taxon>Alphaproteobacteria</taxon>
        <taxon>Rhodospirillales</taxon>
        <taxon>Rhodospirillaceae</taxon>
        <taxon>Pararhodospirillum</taxon>
    </lineage>
</organism>
<dbReference type="EMBL" id="BJZO01000001">
    <property type="protein sequence ID" value="GEO79935.1"/>
    <property type="molecule type" value="Genomic_DNA"/>
</dbReference>
<evidence type="ECO:0000256" key="1">
    <source>
        <dbReference type="ARBA" id="ARBA00022555"/>
    </source>
</evidence>
<dbReference type="SUPFAM" id="SSF52402">
    <property type="entry name" value="Adenine nucleotide alpha hydrolases-like"/>
    <property type="match status" value="1"/>
</dbReference>
<dbReference type="NCBIfam" id="NF001138">
    <property type="entry name" value="PRK00143.1"/>
    <property type="match status" value="1"/>
</dbReference>
<comment type="caution">
    <text evidence="12">The sequence shown here is derived from an EMBL/GenBank/DDBJ whole genome shotgun (WGS) entry which is preliminary data.</text>
</comment>
<evidence type="ECO:0000256" key="6">
    <source>
        <dbReference type="ARBA" id="ARBA00022884"/>
    </source>
</evidence>
<dbReference type="GO" id="GO:0002143">
    <property type="term" value="P:tRNA wobble position uridine thiolation"/>
    <property type="evidence" value="ECO:0007669"/>
    <property type="project" value="TreeGrafter"/>
</dbReference>
<feature type="site" description="Interaction with tRNA" evidence="9">
    <location>
        <position position="350"/>
    </location>
</feature>
<evidence type="ECO:0000256" key="2">
    <source>
        <dbReference type="ARBA" id="ARBA00022679"/>
    </source>
</evidence>
<dbReference type="Gene3D" id="2.40.30.10">
    <property type="entry name" value="Translation factors"/>
    <property type="match status" value="1"/>
</dbReference>
<dbReference type="InterPro" id="IPR046884">
    <property type="entry name" value="MnmA-like_central"/>
</dbReference>
<dbReference type="OrthoDB" id="9800696at2"/>
<keyword evidence="1 9" id="KW-0820">tRNA-binding</keyword>
<feature type="active site" description="Nucleophile" evidence="9">
    <location>
        <position position="107"/>
    </location>
</feature>
<keyword evidence="6 9" id="KW-0694">RNA-binding</keyword>
<sequence>MPPPGLESLAPMSSPSSRRRVAVALSGGVDSAVTAALLHAEGFDVIALTMDLGPASAGAVRDARRICDHLGLEHHVLNLAARFQESVVGPFADSYAEGQTPLPCAVCNREVKFGTLLEAARDKGADLLATGHYVRLSDGPEGPCLRRALDTHRDQSYFLFALPRAVLGSLRFPLGAMPGKDETRALAGRLGLPVERKPDSQDLCFCPQGDHASLVARLRPDASQPGPIVDTTGRVLGEHRGLIHHTVGQRRGLGLGGGPPLYVVALEPEGRRVVVGPREALACRSFGLRALNWLGPGPGPALNGTPVRVKIRNAAPPVAATVHPLPAGSAGGLDARVDLETPAFGVAPGQAAVFYGPDEDTGAWMMGGGWITPPAGPLPTPAAPA</sequence>
<dbReference type="InterPro" id="IPR023382">
    <property type="entry name" value="MnmA-like_central_sf"/>
</dbReference>
<dbReference type="RefSeq" id="WP_147162005.1">
    <property type="nucleotide sequence ID" value="NZ_BJZO01000001.1"/>
</dbReference>
<feature type="binding site" evidence="9">
    <location>
        <begin position="24"/>
        <end position="31"/>
    </location>
    <ligand>
        <name>ATP</name>
        <dbReference type="ChEBI" id="CHEBI:30616"/>
    </ligand>
</feature>
<keyword evidence="7 9" id="KW-1015">Disulfide bond</keyword>
<evidence type="ECO:0000313" key="12">
    <source>
        <dbReference type="EMBL" id="GEO79935.1"/>
    </source>
</evidence>
<comment type="function">
    <text evidence="9">Catalyzes the 2-thiolation of uridine at the wobble position (U34) of tRNA, leading to the formation of s(2)U34.</text>
</comment>
<reference evidence="12 13" key="1">
    <citation type="submission" date="2019-07" db="EMBL/GenBank/DDBJ databases">
        <title>Whole genome shotgun sequence of Rhodospirillum oryzae NBRC 107573.</title>
        <authorList>
            <person name="Hosoyama A."/>
            <person name="Uohara A."/>
            <person name="Ohji S."/>
            <person name="Ichikawa N."/>
        </authorList>
    </citation>
    <scope>NUCLEOTIDE SEQUENCE [LARGE SCALE GENOMIC DNA]</scope>
    <source>
        <strain evidence="12 13">NBRC 107573</strain>
    </source>
</reference>
<keyword evidence="13" id="KW-1185">Reference proteome</keyword>
<evidence type="ECO:0000256" key="3">
    <source>
        <dbReference type="ARBA" id="ARBA00022694"/>
    </source>
</evidence>
<comment type="subcellular location">
    <subcellularLocation>
        <location evidence="9">Cytoplasm</location>
    </subcellularLocation>
</comment>
<comment type="catalytic activity">
    <reaction evidence="8 9">
        <text>S-sulfanyl-L-cysteinyl-[protein] + uridine(34) in tRNA + AH2 + ATP = 2-thiouridine(34) in tRNA + L-cysteinyl-[protein] + A + AMP + diphosphate + H(+)</text>
        <dbReference type="Rhea" id="RHEA:47032"/>
        <dbReference type="Rhea" id="RHEA-COMP:10131"/>
        <dbReference type="Rhea" id="RHEA-COMP:11726"/>
        <dbReference type="Rhea" id="RHEA-COMP:11727"/>
        <dbReference type="Rhea" id="RHEA-COMP:11728"/>
        <dbReference type="ChEBI" id="CHEBI:13193"/>
        <dbReference type="ChEBI" id="CHEBI:15378"/>
        <dbReference type="ChEBI" id="CHEBI:17499"/>
        <dbReference type="ChEBI" id="CHEBI:29950"/>
        <dbReference type="ChEBI" id="CHEBI:30616"/>
        <dbReference type="ChEBI" id="CHEBI:33019"/>
        <dbReference type="ChEBI" id="CHEBI:61963"/>
        <dbReference type="ChEBI" id="CHEBI:65315"/>
        <dbReference type="ChEBI" id="CHEBI:87170"/>
        <dbReference type="ChEBI" id="CHEBI:456215"/>
        <dbReference type="EC" id="2.8.1.13"/>
    </reaction>
</comment>
<comment type="similarity">
    <text evidence="9">Belongs to the MnmA/TRMU family.</text>
</comment>
<dbReference type="Pfam" id="PF20259">
    <property type="entry name" value="tRNA_Me_trans_M"/>
    <property type="match status" value="1"/>
</dbReference>
<keyword evidence="5 9" id="KW-0067">ATP-binding</keyword>
<evidence type="ECO:0000256" key="9">
    <source>
        <dbReference type="HAMAP-Rule" id="MF_00144"/>
    </source>
</evidence>
<gene>
    <name evidence="9 12" type="primary">mnmA</name>
    <name evidence="12" type="ORF">ROR02_00660</name>
</gene>
<dbReference type="InterPro" id="IPR046885">
    <property type="entry name" value="MnmA-like_C"/>
</dbReference>
<dbReference type="EC" id="2.8.1.13" evidence="9"/>
<dbReference type="InterPro" id="IPR004506">
    <property type="entry name" value="MnmA-like"/>
</dbReference>
<comment type="caution">
    <text evidence="9">Lacks conserved residue(s) required for the propagation of feature annotation.</text>
</comment>
<dbReference type="Pfam" id="PF03054">
    <property type="entry name" value="tRNA_Me_trans"/>
    <property type="match status" value="1"/>
</dbReference>
<evidence type="ECO:0000256" key="7">
    <source>
        <dbReference type="ARBA" id="ARBA00023157"/>
    </source>
</evidence>
<evidence type="ECO:0000259" key="10">
    <source>
        <dbReference type="Pfam" id="PF20258"/>
    </source>
</evidence>
<dbReference type="AlphaFoldDB" id="A0A512H3A3"/>
<name>A0A512H3A3_9PROT</name>
<dbReference type="HAMAP" id="MF_00144">
    <property type="entry name" value="tRNA_thiouridyl_MnmA"/>
    <property type="match status" value="1"/>
</dbReference>
<dbReference type="Gene3D" id="2.30.30.280">
    <property type="entry name" value="Adenine nucleotide alpha hydrolases-like domains"/>
    <property type="match status" value="1"/>
</dbReference>
<feature type="site" description="Interaction with tRNA" evidence="9">
    <location>
        <position position="132"/>
    </location>
</feature>
<evidence type="ECO:0000256" key="5">
    <source>
        <dbReference type="ARBA" id="ARBA00022840"/>
    </source>
</evidence>
<feature type="binding site" evidence="9">
    <location>
        <position position="131"/>
    </location>
    <ligand>
        <name>ATP</name>
        <dbReference type="ChEBI" id="CHEBI:30616"/>
    </ligand>
</feature>
<dbReference type="Proteomes" id="UP000321567">
    <property type="component" value="Unassembled WGS sequence"/>
</dbReference>
<evidence type="ECO:0000259" key="11">
    <source>
        <dbReference type="Pfam" id="PF20259"/>
    </source>
</evidence>
<protein>
    <recommendedName>
        <fullName evidence="9">tRNA-specific 2-thiouridylase MnmA</fullName>
        <ecNumber evidence="9">2.8.1.13</ecNumber>
    </recommendedName>
</protein>
<keyword evidence="3 9" id="KW-0819">tRNA processing</keyword>
<dbReference type="GO" id="GO:0005524">
    <property type="term" value="F:ATP binding"/>
    <property type="evidence" value="ECO:0007669"/>
    <property type="project" value="UniProtKB-KW"/>
</dbReference>
<dbReference type="PANTHER" id="PTHR11933">
    <property type="entry name" value="TRNA 5-METHYLAMINOMETHYL-2-THIOURIDYLATE -METHYLTRANSFERASE"/>
    <property type="match status" value="1"/>
</dbReference>
<evidence type="ECO:0000256" key="4">
    <source>
        <dbReference type="ARBA" id="ARBA00022741"/>
    </source>
</evidence>
<proteinExistence type="inferred from homology"/>
<dbReference type="NCBIfam" id="TIGR00420">
    <property type="entry name" value="trmU"/>
    <property type="match status" value="1"/>
</dbReference>
<feature type="region of interest" description="Interaction with tRNA" evidence="9">
    <location>
        <begin position="153"/>
        <end position="155"/>
    </location>
</feature>
<feature type="disulfide bond" description="Alternate" evidence="9">
    <location>
        <begin position="107"/>
        <end position="204"/>
    </location>
</feature>
<evidence type="ECO:0000256" key="8">
    <source>
        <dbReference type="ARBA" id="ARBA00051542"/>
    </source>
</evidence>
<dbReference type="Pfam" id="PF20258">
    <property type="entry name" value="tRNA_Me_trans_C"/>
    <property type="match status" value="1"/>
</dbReference>
<dbReference type="Gene3D" id="3.40.50.620">
    <property type="entry name" value="HUPs"/>
    <property type="match status" value="1"/>
</dbReference>
<accession>A0A512H3A3</accession>
<keyword evidence="9" id="KW-0963">Cytoplasm</keyword>
<feature type="binding site" evidence="9">
    <location>
        <position position="50"/>
    </location>
    <ligand>
        <name>ATP</name>
        <dbReference type="ChEBI" id="CHEBI:30616"/>
    </ligand>
</feature>
<dbReference type="GO" id="GO:0005737">
    <property type="term" value="C:cytoplasm"/>
    <property type="evidence" value="ECO:0007669"/>
    <property type="project" value="UniProtKB-SubCell"/>
</dbReference>
<keyword evidence="4 9" id="KW-0547">Nucleotide-binding</keyword>
<feature type="domain" description="tRNA-specific 2-thiouridylase MnmA-like central" evidence="11">
    <location>
        <begin position="223"/>
        <end position="276"/>
    </location>
</feature>
<keyword evidence="2 9" id="KW-0808">Transferase</keyword>
<dbReference type="GO" id="GO:0000049">
    <property type="term" value="F:tRNA binding"/>
    <property type="evidence" value="ECO:0007669"/>
    <property type="project" value="UniProtKB-KW"/>
</dbReference>
<feature type="active site" description="Cysteine persulfide intermediate" evidence="9">
    <location>
        <position position="204"/>
    </location>
</feature>
<dbReference type="GO" id="GO:0103016">
    <property type="term" value="F:tRNA-uridine 2-sulfurtransferase activity"/>
    <property type="evidence" value="ECO:0007669"/>
    <property type="project" value="UniProtKB-EC"/>
</dbReference>
<dbReference type="PANTHER" id="PTHR11933:SF5">
    <property type="entry name" value="MITOCHONDRIAL TRNA-SPECIFIC 2-THIOURIDYLASE 1"/>
    <property type="match status" value="1"/>
</dbReference>
<feature type="domain" description="tRNA-specific 2-thiouridylase MnmA-like C-terminal" evidence="10">
    <location>
        <begin position="286"/>
        <end position="371"/>
    </location>
</feature>
<evidence type="ECO:0000313" key="13">
    <source>
        <dbReference type="Proteomes" id="UP000321567"/>
    </source>
</evidence>